<protein>
    <submittedName>
        <fullName evidence="1">Putative secreted protein</fullName>
    </submittedName>
</protein>
<reference evidence="1" key="1">
    <citation type="submission" date="2019-12" db="EMBL/GenBank/DDBJ databases">
        <title>An insight into the sialome of adult female Ixodes ricinus ticks feeding for 6 days.</title>
        <authorList>
            <person name="Perner J."/>
            <person name="Ribeiro J.M.C."/>
        </authorList>
    </citation>
    <scope>NUCLEOTIDE SEQUENCE</scope>
    <source>
        <strain evidence="1">Semi-engorged</strain>
        <tissue evidence="1">Salivary glands</tissue>
    </source>
</reference>
<dbReference type="EMBL" id="GIFC01004362">
    <property type="protein sequence ID" value="MXU86445.1"/>
    <property type="molecule type" value="Transcribed_RNA"/>
</dbReference>
<dbReference type="AlphaFoldDB" id="A0A6B0UCQ3"/>
<organism evidence="1">
    <name type="scientific">Ixodes ricinus</name>
    <name type="common">Common tick</name>
    <name type="synonym">Acarus ricinus</name>
    <dbReference type="NCBI Taxonomy" id="34613"/>
    <lineage>
        <taxon>Eukaryota</taxon>
        <taxon>Metazoa</taxon>
        <taxon>Ecdysozoa</taxon>
        <taxon>Arthropoda</taxon>
        <taxon>Chelicerata</taxon>
        <taxon>Arachnida</taxon>
        <taxon>Acari</taxon>
        <taxon>Parasitiformes</taxon>
        <taxon>Ixodida</taxon>
        <taxon>Ixodoidea</taxon>
        <taxon>Ixodidae</taxon>
        <taxon>Ixodinae</taxon>
        <taxon>Ixodes</taxon>
    </lineage>
</organism>
<proteinExistence type="predicted"/>
<name>A0A6B0UCQ3_IXORI</name>
<accession>A0A6B0UCQ3</accession>
<evidence type="ECO:0000313" key="1">
    <source>
        <dbReference type="EMBL" id="MXU86445.1"/>
    </source>
</evidence>
<sequence length="91" mass="9725">MRPVRVAQTRLFALAALSGSTHPVIGRAGSQPYAYPSGDLLFFFSSAQIGVHIHGTRAPAATRFKVAVNRPRSPTSAILVLVFQSKGPSYT</sequence>